<sequence length="195" mass="22854">MNKDILNKLMKLKMDKLTEDKLRELHIKPEITVYDYMHIKTDRHRNIVGNTDCIIKKAISDDIMLDGRNVDVLANEATMGRDFAQRRIHRKSKVYQTDNLPLDLYVCYHNDLPIGNCELMVLHNIAKIEDFDILEEYQRKGFGSTIIKYLLKIAEENDVKDVYLITDSSDTAKEMYKKCGFEKIGVKTELFFELK</sequence>
<protein>
    <submittedName>
        <fullName evidence="2">GNAT family N-acetyltransferase</fullName>
    </submittedName>
</protein>
<dbReference type="Proteomes" id="UP000279446">
    <property type="component" value="Unassembled WGS sequence"/>
</dbReference>
<dbReference type="EMBL" id="RZNY01000015">
    <property type="protein sequence ID" value="RUT44479.1"/>
    <property type="molecule type" value="Genomic_DNA"/>
</dbReference>
<organism evidence="2 3">
    <name type="scientific">Paenibacillus anaericanus</name>
    <dbReference type="NCBI Taxonomy" id="170367"/>
    <lineage>
        <taxon>Bacteria</taxon>
        <taxon>Bacillati</taxon>
        <taxon>Bacillota</taxon>
        <taxon>Bacilli</taxon>
        <taxon>Bacillales</taxon>
        <taxon>Paenibacillaceae</taxon>
        <taxon>Paenibacillus</taxon>
    </lineage>
</organism>
<proteinExistence type="predicted"/>
<dbReference type="Pfam" id="PF00583">
    <property type="entry name" value="Acetyltransf_1"/>
    <property type="match status" value="1"/>
</dbReference>
<accession>A0A3S1BLL1</accession>
<dbReference type="GO" id="GO:0008080">
    <property type="term" value="F:N-acetyltransferase activity"/>
    <property type="evidence" value="ECO:0007669"/>
    <property type="project" value="TreeGrafter"/>
</dbReference>
<dbReference type="AlphaFoldDB" id="A0A3S1BLL1"/>
<dbReference type="Gene3D" id="3.40.630.30">
    <property type="match status" value="1"/>
</dbReference>
<gene>
    <name evidence="2" type="ORF">EJP82_17855</name>
</gene>
<dbReference type="PANTHER" id="PTHR13355">
    <property type="entry name" value="GLUCOSAMINE 6-PHOSPHATE N-ACETYLTRANSFERASE"/>
    <property type="match status" value="1"/>
</dbReference>
<name>A0A3S1BLL1_9BACL</name>
<keyword evidence="2" id="KW-0808">Transferase</keyword>
<feature type="domain" description="N-acetyltransferase" evidence="1">
    <location>
        <begin position="62"/>
        <end position="195"/>
    </location>
</feature>
<dbReference type="CDD" id="cd04301">
    <property type="entry name" value="NAT_SF"/>
    <property type="match status" value="1"/>
</dbReference>
<evidence type="ECO:0000313" key="2">
    <source>
        <dbReference type="EMBL" id="RUT44479.1"/>
    </source>
</evidence>
<keyword evidence="3" id="KW-1185">Reference proteome</keyword>
<comment type="caution">
    <text evidence="2">The sequence shown here is derived from an EMBL/GenBank/DDBJ whole genome shotgun (WGS) entry which is preliminary data.</text>
</comment>
<dbReference type="PROSITE" id="PS51186">
    <property type="entry name" value="GNAT"/>
    <property type="match status" value="1"/>
</dbReference>
<evidence type="ECO:0000259" key="1">
    <source>
        <dbReference type="PROSITE" id="PS51186"/>
    </source>
</evidence>
<dbReference type="OrthoDB" id="2463977at2"/>
<dbReference type="InterPro" id="IPR016181">
    <property type="entry name" value="Acyl_CoA_acyltransferase"/>
</dbReference>
<dbReference type="SUPFAM" id="SSF55729">
    <property type="entry name" value="Acyl-CoA N-acyltransferases (Nat)"/>
    <property type="match status" value="1"/>
</dbReference>
<dbReference type="InterPro" id="IPR039143">
    <property type="entry name" value="GNPNAT1-like"/>
</dbReference>
<dbReference type="InterPro" id="IPR000182">
    <property type="entry name" value="GNAT_dom"/>
</dbReference>
<reference evidence="2 3" key="1">
    <citation type="submission" date="2018-12" db="EMBL/GenBank/DDBJ databases">
        <authorList>
            <person name="Sun L."/>
            <person name="Chen Z."/>
        </authorList>
    </citation>
    <scope>NUCLEOTIDE SEQUENCE [LARGE SCALE GENOMIC DNA]</scope>
    <source>
        <strain evidence="2 3">DSM 15890</strain>
    </source>
</reference>
<evidence type="ECO:0000313" key="3">
    <source>
        <dbReference type="Proteomes" id="UP000279446"/>
    </source>
</evidence>